<dbReference type="Proteomes" id="UP000247973">
    <property type="component" value="Unassembled WGS sequence"/>
</dbReference>
<feature type="domain" description="N-acetyltransferase" evidence="2">
    <location>
        <begin position="3"/>
        <end position="150"/>
    </location>
</feature>
<dbReference type="OrthoDB" id="9803233at2"/>
<dbReference type="GO" id="GO:0008080">
    <property type="term" value="F:N-acetyltransferase activity"/>
    <property type="evidence" value="ECO:0007669"/>
    <property type="project" value="InterPro"/>
</dbReference>
<organism evidence="3 4">
    <name type="scientific">Dysgonomonas alginatilytica</name>
    <dbReference type="NCBI Taxonomy" id="1605892"/>
    <lineage>
        <taxon>Bacteria</taxon>
        <taxon>Pseudomonadati</taxon>
        <taxon>Bacteroidota</taxon>
        <taxon>Bacteroidia</taxon>
        <taxon>Bacteroidales</taxon>
        <taxon>Dysgonomonadaceae</taxon>
        <taxon>Dysgonomonas</taxon>
    </lineage>
</organism>
<keyword evidence="4" id="KW-1185">Reference proteome</keyword>
<dbReference type="Pfam" id="PF00583">
    <property type="entry name" value="Acetyltransf_1"/>
    <property type="match status" value="1"/>
</dbReference>
<dbReference type="PANTHER" id="PTHR13947">
    <property type="entry name" value="GNAT FAMILY N-ACETYLTRANSFERASE"/>
    <property type="match status" value="1"/>
</dbReference>
<dbReference type="AlphaFoldDB" id="A0A2V3PVC0"/>
<comment type="caution">
    <text evidence="3">The sequence shown here is derived from an EMBL/GenBank/DDBJ whole genome shotgun (WGS) entry which is preliminary data.</text>
</comment>
<dbReference type="CDD" id="cd04301">
    <property type="entry name" value="NAT_SF"/>
    <property type="match status" value="1"/>
</dbReference>
<reference evidence="3 4" key="1">
    <citation type="submission" date="2018-03" db="EMBL/GenBank/DDBJ databases">
        <title>Genomic Encyclopedia of Archaeal and Bacterial Type Strains, Phase II (KMG-II): from individual species to whole genera.</title>
        <authorList>
            <person name="Goeker M."/>
        </authorList>
    </citation>
    <scope>NUCLEOTIDE SEQUENCE [LARGE SCALE GENOMIC DNA]</scope>
    <source>
        <strain evidence="3 4">DSM 100214</strain>
    </source>
</reference>
<sequence>MLELIRTNSENNDFKKLITELDKELSIRNGDTQFQYDIYNKIPFIETVVIAYSNEKAVGCCCFKELDSETVEIKRMYLDADFRSKGIANKMLTEVESWAAEKGFSIAVLETGYKMLEAIHLYKKMGYTQIPNYGQYADNPESICMSKSLQ</sequence>
<evidence type="ECO:0000259" key="2">
    <source>
        <dbReference type="PROSITE" id="PS51186"/>
    </source>
</evidence>
<dbReference type="RefSeq" id="WP_110308831.1">
    <property type="nucleotide sequence ID" value="NZ_QICL01000001.1"/>
</dbReference>
<dbReference type="PROSITE" id="PS51186">
    <property type="entry name" value="GNAT"/>
    <property type="match status" value="1"/>
</dbReference>
<dbReference type="InterPro" id="IPR016181">
    <property type="entry name" value="Acyl_CoA_acyltransferase"/>
</dbReference>
<dbReference type="SUPFAM" id="SSF55729">
    <property type="entry name" value="Acyl-CoA N-acyltransferases (Nat)"/>
    <property type="match status" value="1"/>
</dbReference>
<keyword evidence="1 3" id="KW-0808">Transferase</keyword>
<dbReference type="InterPro" id="IPR050769">
    <property type="entry name" value="NAT_camello-type"/>
</dbReference>
<protein>
    <submittedName>
        <fullName evidence="3">Acetyltransferase (GNAT) family protein</fullName>
    </submittedName>
</protein>
<evidence type="ECO:0000313" key="3">
    <source>
        <dbReference type="EMBL" id="PXV68846.1"/>
    </source>
</evidence>
<dbReference type="PANTHER" id="PTHR13947:SF37">
    <property type="entry name" value="LD18367P"/>
    <property type="match status" value="1"/>
</dbReference>
<evidence type="ECO:0000256" key="1">
    <source>
        <dbReference type="ARBA" id="ARBA00022679"/>
    </source>
</evidence>
<proteinExistence type="predicted"/>
<accession>A0A2V3PVC0</accession>
<dbReference type="InterPro" id="IPR000182">
    <property type="entry name" value="GNAT_dom"/>
</dbReference>
<name>A0A2V3PVC0_9BACT</name>
<dbReference type="Gene3D" id="3.40.630.30">
    <property type="match status" value="1"/>
</dbReference>
<evidence type="ECO:0000313" key="4">
    <source>
        <dbReference type="Proteomes" id="UP000247973"/>
    </source>
</evidence>
<dbReference type="EMBL" id="QICL01000001">
    <property type="protein sequence ID" value="PXV68846.1"/>
    <property type="molecule type" value="Genomic_DNA"/>
</dbReference>
<gene>
    <name evidence="3" type="ORF">CLV62_101111</name>
</gene>